<comment type="subcellular location">
    <subcellularLocation>
        <location evidence="1">Nucleus</location>
    </subcellularLocation>
</comment>
<evidence type="ECO:0000256" key="1">
    <source>
        <dbReference type="ARBA" id="ARBA00004123"/>
    </source>
</evidence>
<evidence type="ECO:0000256" key="2">
    <source>
        <dbReference type="ARBA" id="ARBA00023015"/>
    </source>
</evidence>
<reference evidence="7" key="1">
    <citation type="submission" date="2024-03" db="EMBL/GenBank/DDBJ databases">
        <title>WGS assembly of Saponaria officinalis var. Norfolk2.</title>
        <authorList>
            <person name="Jenkins J."/>
            <person name="Shu S."/>
            <person name="Grimwood J."/>
            <person name="Barry K."/>
            <person name="Goodstein D."/>
            <person name="Schmutz J."/>
            <person name="Leebens-Mack J."/>
            <person name="Osbourn A."/>
        </authorList>
    </citation>
    <scope>NUCLEOTIDE SEQUENCE [LARGE SCALE GENOMIC DNA]</scope>
    <source>
        <strain evidence="7">JIC</strain>
    </source>
</reference>
<proteinExistence type="predicted"/>
<dbReference type="InterPro" id="IPR011598">
    <property type="entry name" value="bHLH_dom"/>
</dbReference>
<name>A0AAW1GYF3_SAPOF</name>
<keyword evidence="4" id="KW-0539">Nucleus</keyword>
<dbReference type="Pfam" id="PF23176">
    <property type="entry name" value="bHLH_LHW"/>
    <property type="match status" value="1"/>
</dbReference>
<evidence type="ECO:0000313" key="8">
    <source>
        <dbReference type="Proteomes" id="UP001443914"/>
    </source>
</evidence>
<comment type="caution">
    <text evidence="7">The sequence shown here is derived from an EMBL/GenBank/DDBJ whole genome shotgun (WGS) entry which is preliminary data.</text>
</comment>
<dbReference type="InterPro" id="IPR025610">
    <property type="entry name" value="MYC/MYB_N"/>
</dbReference>
<protein>
    <recommendedName>
        <fullName evidence="6">BHLH domain-containing protein</fullName>
    </recommendedName>
</protein>
<dbReference type="Proteomes" id="UP001443914">
    <property type="component" value="Unassembled WGS sequence"/>
</dbReference>
<keyword evidence="3" id="KW-0804">Transcription</keyword>
<organism evidence="7 8">
    <name type="scientific">Saponaria officinalis</name>
    <name type="common">Common soapwort</name>
    <name type="synonym">Lychnis saponaria</name>
    <dbReference type="NCBI Taxonomy" id="3572"/>
    <lineage>
        <taxon>Eukaryota</taxon>
        <taxon>Viridiplantae</taxon>
        <taxon>Streptophyta</taxon>
        <taxon>Embryophyta</taxon>
        <taxon>Tracheophyta</taxon>
        <taxon>Spermatophyta</taxon>
        <taxon>Magnoliopsida</taxon>
        <taxon>eudicotyledons</taxon>
        <taxon>Gunneridae</taxon>
        <taxon>Pentapetalae</taxon>
        <taxon>Caryophyllales</taxon>
        <taxon>Caryophyllaceae</taxon>
        <taxon>Caryophylleae</taxon>
        <taxon>Saponaria</taxon>
    </lineage>
</organism>
<dbReference type="EMBL" id="JBDFQZ010000013">
    <property type="protein sequence ID" value="KAK9668732.1"/>
    <property type="molecule type" value="Genomic_DNA"/>
</dbReference>
<feature type="domain" description="BHLH" evidence="6">
    <location>
        <begin position="519"/>
        <end position="568"/>
    </location>
</feature>
<evidence type="ECO:0000313" key="7">
    <source>
        <dbReference type="EMBL" id="KAK9668732.1"/>
    </source>
</evidence>
<keyword evidence="2" id="KW-0805">Transcription regulation</keyword>
<dbReference type="GO" id="GO:0046983">
    <property type="term" value="F:protein dimerization activity"/>
    <property type="evidence" value="ECO:0007669"/>
    <property type="project" value="InterPro"/>
</dbReference>
<keyword evidence="8" id="KW-1185">Reference proteome</keyword>
<dbReference type="Pfam" id="PF14215">
    <property type="entry name" value="bHLH-MYC_N"/>
    <property type="match status" value="1"/>
</dbReference>
<dbReference type="GO" id="GO:0005634">
    <property type="term" value="C:nucleus"/>
    <property type="evidence" value="ECO:0007669"/>
    <property type="project" value="UniProtKB-SubCell"/>
</dbReference>
<dbReference type="PANTHER" id="PTHR46196:SF3">
    <property type="entry name" value="TRANSCRIPTION FACTOR LHW-LIKE ISOFORM X1"/>
    <property type="match status" value="1"/>
</dbReference>
<gene>
    <name evidence="7" type="ORF">RND81_13G082200</name>
</gene>
<feature type="region of interest" description="Disordered" evidence="5">
    <location>
        <begin position="588"/>
        <end position="610"/>
    </location>
</feature>
<dbReference type="InterPro" id="IPR043561">
    <property type="entry name" value="LHW-like"/>
</dbReference>
<evidence type="ECO:0000256" key="3">
    <source>
        <dbReference type="ARBA" id="ARBA00023163"/>
    </source>
</evidence>
<sequence length="704" mass="79714">METTSFRHLLESFCSDSPWNYAVFWKLQQFQDQMRLIYEDGFYDFNVLQQRSQNILSQFAGEEDILNLRFVPDLLVEDVPEFPISFTSDGISCHQYLLGQGMIGRAALSGNDLWLYSDDTESMELNSYLELHRDEWLLPVSPGIKTTFTTPILPYGVLQLGSFEKVAENFANVADIKERIFSLMCTTIYKPSHFGEMSNFDETSHSWSSILVPEWENKEDSSVNLFESSHFQSAEEFYAAEFADIISTGYEIVDPCHMEDISTSFLLTSDMDISHQFLDLGIELGTLNDFTIPDMPEAFENIWTFCCLEEEHVDTGISSDSSTGVSSYIFLEQEQPSPETENDGASNNKLLANFEGSPGQTNPQDAIKKSFSFGDNADSREDLNLSAISCCGWFDEGGDHDYLLEAAVASLYENTDDTLTSMFNCSRSTVTSLAELAPSFQVQTSVEANATLPKNHTNVSQGQSTSLSLHQSTTLNTLVSTDSYESFGSAGFKDEKPTGCEYEFSCNNAKMSKHKKVRDGPKINLRPRPRDRQLIQDRLKQLRKLVPIGTKSSIDGLLEQTTKHMMFLRSVVEQAKKVKHFTDQKPIADQNEPNAKRPFHTSLAQQGGKNTESCPIIVTDMEHPGQFLIQMLCSSDEVFFEMIKVIRQLNLSILQGVMEAHRNNWARFIVEASEGFNRLDIFWPLMRILQRNGDWMTNMSQWCT</sequence>
<evidence type="ECO:0000259" key="6">
    <source>
        <dbReference type="PROSITE" id="PS50888"/>
    </source>
</evidence>
<accession>A0AAW1GYF3</accession>
<dbReference type="GO" id="GO:0003700">
    <property type="term" value="F:DNA-binding transcription factor activity"/>
    <property type="evidence" value="ECO:0007669"/>
    <property type="project" value="InterPro"/>
</dbReference>
<evidence type="ECO:0000256" key="5">
    <source>
        <dbReference type="SAM" id="MobiDB-lite"/>
    </source>
</evidence>
<dbReference type="PANTHER" id="PTHR46196">
    <property type="entry name" value="TRANSCRIPTION FACTOR BHLH155-LIKE ISOFORM X1-RELATED"/>
    <property type="match status" value="1"/>
</dbReference>
<dbReference type="PROSITE" id="PS50888">
    <property type="entry name" value="BHLH"/>
    <property type="match status" value="1"/>
</dbReference>
<evidence type="ECO:0000256" key="4">
    <source>
        <dbReference type="ARBA" id="ARBA00023242"/>
    </source>
</evidence>
<dbReference type="AlphaFoldDB" id="A0AAW1GYF3"/>